<dbReference type="PANTHER" id="PTHR16675:SF235">
    <property type="entry name" value="SHKT DOMAIN-CONTAINING PROTEIN"/>
    <property type="match status" value="1"/>
</dbReference>
<dbReference type="EMBL" id="KY747497">
    <property type="protein sequence ID" value="ASK51379.1"/>
    <property type="molecule type" value="Genomic_DNA"/>
</dbReference>
<dbReference type="Gene3D" id="2.60.40.10">
    <property type="entry name" value="Immunoglobulins"/>
    <property type="match status" value="1"/>
</dbReference>
<accession>A0A220T6N7</accession>
<dbReference type="InterPro" id="IPR011161">
    <property type="entry name" value="MHC_I-like_Ag-recog"/>
</dbReference>
<dbReference type="SUPFAM" id="SSF54452">
    <property type="entry name" value="MHC antigen-recognition domain"/>
    <property type="match status" value="1"/>
</dbReference>
<sequence>MYNRYLNIIFIIVTCSMLHIVKSNNEIIHTLKYLYIGTYKNLSTSLSIVGYFDDIPFEKYNSQNNCAYSLVDWFKLDHKSYKRNIKNGDDSFKSFKMNFYRLKDRYNYSDAIQQQLQLTISCECFSNRTCKNYHYKYAYNGLPFISISNNLEKWITDNVSTTDIVNKWIKNDEIHNMKYYLMHECTESLLYILYMSNYISYSTLQHTFISKVYSNSNFTILRCWAGRFFPSTISMFWYKNNTITNNLEEIDVRPLGDGTFQKWISVNASTLDIYLYECKIKHVNISNELILKWNTAFTNTAQYVFTICITILVTVIFL</sequence>
<dbReference type="InterPro" id="IPR011162">
    <property type="entry name" value="MHC_I/II-like_Ag-recog"/>
</dbReference>
<dbReference type="InterPro" id="IPR050208">
    <property type="entry name" value="MHC_class-I_related"/>
</dbReference>
<evidence type="ECO:0000256" key="1">
    <source>
        <dbReference type="ARBA" id="ARBA00023180"/>
    </source>
</evidence>
<dbReference type="InterPro" id="IPR013783">
    <property type="entry name" value="Ig-like_fold"/>
</dbReference>
<evidence type="ECO:0000256" key="2">
    <source>
        <dbReference type="SAM" id="Phobius"/>
    </source>
</evidence>
<dbReference type="Proteomes" id="UP000217428">
    <property type="component" value="Segment"/>
</dbReference>
<keyword evidence="6" id="KW-1185">Reference proteome</keyword>
<dbReference type="Pfam" id="PF00129">
    <property type="entry name" value="MHC_I"/>
    <property type="match status" value="1"/>
</dbReference>
<evidence type="ECO:0000259" key="3">
    <source>
        <dbReference type="Pfam" id="PF00129"/>
    </source>
</evidence>
<dbReference type="InterPro" id="IPR037055">
    <property type="entry name" value="MHC_I-like_Ag-recog_sf"/>
</dbReference>
<keyword evidence="2" id="KW-1133">Transmembrane helix</keyword>
<dbReference type="GO" id="GO:0005615">
    <property type="term" value="C:extracellular space"/>
    <property type="evidence" value="ECO:0007669"/>
    <property type="project" value="TreeGrafter"/>
</dbReference>
<organism evidence="5 6">
    <name type="scientific">Eptesipox virus</name>
    <dbReference type="NCBI Taxonomy" id="1329402"/>
    <lineage>
        <taxon>Viruses</taxon>
        <taxon>Varidnaviria</taxon>
        <taxon>Bamfordvirae</taxon>
        <taxon>Nucleocytoviricota</taxon>
        <taxon>Pokkesviricetes</taxon>
        <taxon>Chitovirales</taxon>
        <taxon>Poxviridae</taxon>
        <taxon>Chordopoxvirinae</taxon>
        <taxon>Vespertilionpoxvirus</taxon>
        <taxon>Vespertilionpoxvirus eptesipox</taxon>
    </lineage>
</organism>
<gene>
    <name evidence="5" type="ORF">EPTV-WA-178</name>
</gene>
<proteinExistence type="predicted"/>
<keyword evidence="2" id="KW-0472">Membrane</keyword>
<evidence type="ECO:0000313" key="6">
    <source>
        <dbReference type="Proteomes" id="UP000217428"/>
    </source>
</evidence>
<dbReference type="GO" id="GO:0006955">
    <property type="term" value="P:immune response"/>
    <property type="evidence" value="ECO:0007669"/>
    <property type="project" value="TreeGrafter"/>
</dbReference>
<dbReference type="OrthoDB" id="16402at10239"/>
<feature type="domain" description="MHC class I-like antigen recognition-like" evidence="3">
    <location>
        <begin position="29"/>
        <end position="194"/>
    </location>
</feature>
<dbReference type="SUPFAM" id="SSF48726">
    <property type="entry name" value="Immunoglobulin"/>
    <property type="match status" value="1"/>
</dbReference>
<name>A0A220T6N7_9POXV</name>
<dbReference type="Gene3D" id="3.30.500.10">
    <property type="entry name" value="MHC class I-like antigen recognition-like"/>
    <property type="match status" value="1"/>
</dbReference>
<protein>
    <submittedName>
        <fullName evidence="5">MHC class I-like protein</fullName>
    </submittedName>
</protein>
<dbReference type="PANTHER" id="PTHR16675">
    <property type="entry name" value="MHC CLASS I-RELATED"/>
    <property type="match status" value="1"/>
</dbReference>
<evidence type="ECO:0000259" key="4">
    <source>
        <dbReference type="Pfam" id="PF07654"/>
    </source>
</evidence>
<dbReference type="Pfam" id="PF07654">
    <property type="entry name" value="C1-set"/>
    <property type="match status" value="1"/>
</dbReference>
<feature type="domain" description="Immunoglobulin C1-set" evidence="4">
    <location>
        <begin position="216"/>
        <end position="283"/>
    </location>
</feature>
<dbReference type="InterPro" id="IPR036179">
    <property type="entry name" value="Ig-like_dom_sf"/>
</dbReference>
<evidence type="ECO:0000313" key="5">
    <source>
        <dbReference type="EMBL" id="ASK51379.1"/>
    </source>
</evidence>
<feature type="transmembrane region" description="Helical" evidence="2">
    <location>
        <begin position="300"/>
        <end position="317"/>
    </location>
</feature>
<dbReference type="InterPro" id="IPR003597">
    <property type="entry name" value="Ig_C1-set"/>
</dbReference>
<keyword evidence="2" id="KW-0812">Transmembrane</keyword>
<keyword evidence="1" id="KW-0325">Glycoprotein</keyword>
<reference evidence="5 6" key="1">
    <citation type="journal article" date="2017" name="Virus Genes">
        <title>Characterization of Eptesipoxvirus, a novel poxvirus from a microchiropteran bat.</title>
        <authorList>
            <person name="Tu S.L."/>
            <person name="Nakazawa Y."/>
            <person name="Gao J."/>
            <person name="Wilkins K."/>
            <person name="Gallardo-Romero N."/>
            <person name="Li Y."/>
            <person name="Emerson G.L."/>
            <person name="Carroll D.S."/>
            <person name="Upton C."/>
        </authorList>
    </citation>
    <scope>NUCLEOTIDE SEQUENCE [LARGE SCALE GENOMIC DNA]</scope>
    <source>
        <strain evidence="5 6">Washington</strain>
    </source>
</reference>